<dbReference type="GO" id="GO:0003677">
    <property type="term" value="F:DNA binding"/>
    <property type="evidence" value="ECO:0007669"/>
    <property type="project" value="UniProtKB-KW"/>
</dbReference>
<dbReference type="InterPro" id="IPR036165">
    <property type="entry name" value="YefM-like_sf"/>
</dbReference>
<dbReference type="SUPFAM" id="SSF143120">
    <property type="entry name" value="YefM-like"/>
    <property type="match status" value="1"/>
</dbReference>
<evidence type="ECO:0000313" key="4">
    <source>
        <dbReference type="Proteomes" id="UP000199665"/>
    </source>
</evidence>
<name>A0ABY0XXH5_9PSED</name>
<proteinExistence type="inferred from homology"/>
<evidence type="ECO:0000313" key="3">
    <source>
        <dbReference type="EMBL" id="SEC47189.1"/>
    </source>
</evidence>
<dbReference type="Pfam" id="PF02604">
    <property type="entry name" value="PhdYeFM_antitox"/>
    <property type="match status" value="1"/>
</dbReference>
<dbReference type="Proteomes" id="UP000199665">
    <property type="component" value="Unassembled WGS sequence"/>
</dbReference>
<gene>
    <name evidence="3" type="ORF">SAMN05216205_2418</name>
</gene>
<reference evidence="3 4" key="1">
    <citation type="submission" date="2016-10" db="EMBL/GenBank/DDBJ databases">
        <authorList>
            <person name="Varghese N."/>
            <person name="Submissions S."/>
        </authorList>
    </citation>
    <scope>NUCLEOTIDE SEQUENCE [LARGE SCALE GENOMIC DNA]</scope>
    <source>
        <strain evidence="3 4">DSM 18327</strain>
    </source>
</reference>
<dbReference type="Gene3D" id="3.40.1620.10">
    <property type="entry name" value="YefM-like domain"/>
    <property type="match status" value="1"/>
</dbReference>
<organism evidence="3 4">
    <name type="scientific">Pseudomonas mohnii</name>
    <dbReference type="NCBI Taxonomy" id="395600"/>
    <lineage>
        <taxon>Bacteria</taxon>
        <taxon>Pseudomonadati</taxon>
        <taxon>Pseudomonadota</taxon>
        <taxon>Gammaproteobacteria</taxon>
        <taxon>Pseudomonadales</taxon>
        <taxon>Pseudomonadaceae</taxon>
        <taxon>Pseudomonas</taxon>
    </lineage>
</organism>
<evidence type="ECO:0000256" key="2">
    <source>
        <dbReference type="RuleBase" id="RU362080"/>
    </source>
</evidence>
<protein>
    <recommendedName>
        <fullName evidence="2">Antitoxin</fullName>
    </recommendedName>
</protein>
<dbReference type="InterPro" id="IPR006442">
    <property type="entry name" value="Antitoxin_Phd/YefM"/>
</dbReference>
<comment type="caution">
    <text evidence="3">The sequence shown here is derived from an EMBL/GenBank/DDBJ whole genome shotgun (WGS) entry which is preliminary data.</text>
</comment>
<accession>A0ABY0XXH5</accession>
<dbReference type="RefSeq" id="WP_090465158.1">
    <property type="nucleotide sequence ID" value="NZ_FNRV01000001.1"/>
</dbReference>
<keyword evidence="4" id="KW-1185">Reference proteome</keyword>
<comment type="function">
    <text evidence="2">Antitoxin component of a type II toxin-antitoxin (TA) system.</text>
</comment>
<evidence type="ECO:0000256" key="1">
    <source>
        <dbReference type="ARBA" id="ARBA00009981"/>
    </source>
</evidence>
<comment type="similarity">
    <text evidence="1 2">Belongs to the phD/YefM antitoxin family.</text>
</comment>
<keyword evidence="3" id="KW-0238">DNA-binding</keyword>
<dbReference type="EMBL" id="FNRV01000001">
    <property type="protein sequence ID" value="SEC47189.1"/>
    <property type="molecule type" value="Genomic_DNA"/>
</dbReference>
<sequence length="69" mass="7847">MQVISATQARRRFRRIMKLLQQGHSFVITRNGKPVSAGLCRLKPRDACAVGGLNEIRKEIRRNWEGSAL</sequence>